<evidence type="ECO:0000256" key="4">
    <source>
        <dbReference type="ARBA" id="ARBA00023136"/>
    </source>
</evidence>
<dbReference type="GO" id="GO:0016020">
    <property type="term" value="C:membrane"/>
    <property type="evidence" value="ECO:0007669"/>
    <property type="project" value="UniProtKB-SubCell"/>
</dbReference>
<dbReference type="Pfam" id="PF15807">
    <property type="entry name" value="MAP17"/>
    <property type="match status" value="1"/>
</dbReference>
<dbReference type="PANTHER" id="PTHR15296">
    <property type="entry name" value="MEMBRANE-ASSOCIATED PROTEIN MAP17"/>
    <property type="match status" value="1"/>
</dbReference>
<keyword evidence="8" id="KW-1185">Reference proteome</keyword>
<reference evidence="7" key="1">
    <citation type="submission" date="2025-08" db="UniProtKB">
        <authorList>
            <consortium name="Ensembl"/>
        </authorList>
    </citation>
    <scope>IDENTIFICATION</scope>
</reference>
<keyword evidence="3 6" id="KW-1133">Transmembrane helix</keyword>
<dbReference type="Ensembl" id="ENSOKIT00005096855.1">
    <property type="protein sequence ID" value="ENSOKIP00005090631.1"/>
    <property type="gene ID" value="ENSOKIG00005039510.1"/>
</dbReference>
<evidence type="ECO:0000313" key="7">
    <source>
        <dbReference type="Ensembl" id="ENSOKIP00005090631.1"/>
    </source>
</evidence>
<evidence type="ECO:0000256" key="2">
    <source>
        <dbReference type="ARBA" id="ARBA00022692"/>
    </source>
</evidence>
<comment type="subcellular location">
    <subcellularLocation>
        <location evidence="1">Membrane</location>
        <topology evidence="1">Single-pass membrane protein</topology>
    </subcellularLocation>
</comment>
<name>A0A8C7JPH8_ONCKI</name>
<accession>A0A8C7JPH8</accession>
<evidence type="ECO:0000256" key="1">
    <source>
        <dbReference type="ARBA" id="ARBA00004167"/>
    </source>
</evidence>
<dbReference type="Proteomes" id="UP000694557">
    <property type="component" value="Unassembled WGS sequence"/>
</dbReference>
<dbReference type="AlphaFoldDB" id="A0A8C7JPH8"/>
<keyword evidence="2 6" id="KW-0812">Transmembrane</keyword>
<dbReference type="InterPro" id="IPR031627">
    <property type="entry name" value="PDZK1IP1/SMIM24"/>
</dbReference>
<feature type="transmembrane region" description="Helical" evidence="6">
    <location>
        <begin position="54"/>
        <end position="73"/>
    </location>
</feature>
<feature type="transmembrane region" description="Helical" evidence="6">
    <location>
        <begin position="85"/>
        <end position="106"/>
    </location>
</feature>
<dbReference type="PANTHER" id="PTHR15296:SF2">
    <property type="entry name" value="SMALL INTEGRAL MEMBRANE PROTEIN 24"/>
    <property type="match status" value="1"/>
</dbReference>
<evidence type="ECO:0000256" key="5">
    <source>
        <dbReference type="ARBA" id="ARBA00049650"/>
    </source>
</evidence>
<dbReference type="GeneTree" id="ENSGT00980000201079"/>
<organism evidence="7 8">
    <name type="scientific">Oncorhynchus kisutch</name>
    <name type="common">Coho salmon</name>
    <name type="synonym">Salmo kisutch</name>
    <dbReference type="NCBI Taxonomy" id="8019"/>
    <lineage>
        <taxon>Eukaryota</taxon>
        <taxon>Metazoa</taxon>
        <taxon>Chordata</taxon>
        <taxon>Craniata</taxon>
        <taxon>Vertebrata</taxon>
        <taxon>Euteleostomi</taxon>
        <taxon>Actinopterygii</taxon>
        <taxon>Neopterygii</taxon>
        <taxon>Teleostei</taxon>
        <taxon>Protacanthopterygii</taxon>
        <taxon>Salmoniformes</taxon>
        <taxon>Salmonidae</taxon>
        <taxon>Salmoninae</taxon>
        <taxon>Oncorhynchus</taxon>
    </lineage>
</organism>
<reference evidence="7" key="2">
    <citation type="submission" date="2025-09" db="UniProtKB">
        <authorList>
            <consortium name="Ensembl"/>
        </authorList>
    </citation>
    <scope>IDENTIFICATION</scope>
</reference>
<keyword evidence="4 6" id="KW-0472">Membrane</keyword>
<evidence type="ECO:0000256" key="3">
    <source>
        <dbReference type="ARBA" id="ARBA00022989"/>
    </source>
</evidence>
<proteinExistence type="inferred from homology"/>
<protein>
    <submittedName>
        <fullName evidence="7">Uncharacterized protein</fullName>
    </submittedName>
</protein>
<sequence length="130" mass="14573">MVQSGCSLCCILHFDLTGRYQSRRSIVTVNRFYTTPTSEASWDQQGFIMSLHKTFLVCLLLAVCVNQAQSGGVRLTTSKGGTLQPWLVGLAAVVGFLFIVFGILIVQRLFFKKENKNNLLNLRDPNKLLF</sequence>
<comment type="similarity">
    <text evidence="5">Belongs to the PDZK1-interacting protein 1/SMIM24 family.</text>
</comment>
<evidence type="ECO:0000256" key="6">
    <source>
        <dbReference type="SAM" id="Phobius"/>
    </source>
</evidence>
<evidence type="ECO:0000313" key="8">
    <source>
        <dbReference type="Proteomes" id="UP000694557"/>
    </source>
</evidence>